<evidence type="ECO:0000256" key="4">
    <source>
        <dbReference type="ARBA" id="ARBA00023128"/>
    </source>
</evidence>
<sequence length="177" mass="20141">MPFMIGAAPIRRTMKYLNAGKLALKNGIQVFSINYNTHGEHHQGAKDFIFWYVPQVQYRNPDVQIISIKNLTPSPFITCYYANGKKMLIDIESRTKEEIMEHLIKVVGKTQDVLEKEAAAAEKKINPANFGNGCPRHCICEVPGQLPCPSVVPLPFHMRGKYKYNPDLFAEVMEKMK</sequence>
<dbReference type="GO" id="GO:0003735">
    <property type="term" value="F:structural constituent of ribosome"/>
    <property type="evidence" value="ECO:0007669"/>
    <property type="project" value="InterPro"/>
</dbReference>
<dbReference type="AlphaFoldDB" id="A0AAV7J8D8"/>
<keyword evidence="3 9" id="KW-0689">Ribosomal protein</keyword>
<organism evidence="9 10">
    <name type="scientific">Cotesia glomerata</name>
    <name type="common">Lepidopteran parasitic wasp</name>
    <name type="synonym">Apanteles glomeratus</name>
    <dbReference type="NCBI Taxonomy" id="32391"/>
    <lineage>
        <taxon>Eukaryota</taxon>
        <taxon>Metazoa</taxon>
        <taxon>Ecdysozoa</taxon>
        <taxon>Arthropoda</taxon>
        <taxon>Hexapoda</taxon>
        <taxon>Insecta</taxon>
        <taxon>Pterygota</taxon>
        <taxon>Neoptera</taxon>
        <taxon>Endopterygota</taxon>
        <taxon>Hymenoptera</taxon>
        <taxon>Apocrita</taxon>
        <taxon>Ichneumonoidea</taxon>
        <taxon>Braconidae</taxon>
        <taxon>Microgastrinae</taxon>
        <taxon>Cotesia</taxon>
    </lineage>
</organism>
<name>A0AAV7J8D8_COTGL</name>
<evidence type="ECO:0000256" key="6">
    <source>
        <dbReference type="ARBA" id="ARBA00035139"/>
    </source>
</evidence>
<dbReference type="InterPro" id="IPR040049">
    <property type="entry name" value="Ribosomal_mS25/mL61"/>
</dbReference>
<proteinExistence type="inferred from homology"/>
<comment type="similarity">
    <text evidence="2">Belongs to the mitochondrion-specific ribosomal protein mS25 family.</text>
</comment>
<evidence type="ECO:0000256" key="5">
    <source>
        <dbReference type="ARBA" id="ARBA00023274"/>
    </source>
</evidence>
<dbReference type="SUPFAM" id="SSF52833">
    <property type="entry name" value="Thioredoxin-like"/>
    <property type="match status" value="1"/>
</dbReference>
<dbReference type="InterPro" id="IPR036249">
    <property type="entry name" value="Thioredoxin-like_sf"/>
</dbReference>
<comment type="caution">
    <text evidence="9">The sequence shown here is derived from an EMBL/GenBank/DDBJ whole genome shotgun (WGS) entry which is preliminary data.</text>
</comment>
<feature type="domain" description="Ribosomal protein/NADH dehydrogenase" evidence="8">
    <location>
        <begin position="37"/>
        <end position="110"/>
    </location>
</feature>
<dbReference type="SMART" id="SM00916">
    <property type="entry name" value="L51_S25_CI-B8"/>
    <property type="match status" value="1"/>
</dbReference>
<dbReference type="GO" id="GO:0005840">
    <property type="term" value="C:ribosome"/>
    <property type="evidence" value="ECO:0007669"/>
    <property type="project" value="UniProtKB-KW"/>
</dbReference>
<evidence type="ECO:0000259" key="8">
    <source>
        <dbReference type="SMART" id="SM00916"/>
    </source>
</evidence>
<dbReference type="Pfam" id="PF05047">
    <property type="entry name" value="L51_S25_CI-B8"/>
    <property type="match status" value="1"/>
</dbReference>
<gene>
    <name evidence="9" type="primary">MRPS25</name>
    <name evidence="9" type="ORF">KQX54_021853</name>
</gene>
<evidence type="ECO:0000256" key="1">
    <source>
        <dbReference type="ARBA" id="ARBA00004173"/>
    </source>
</evidence>
<dbReference type="PANTHER" id="PTHR13274">
    <property type="entry name" value="MITOCHONDRIAL RIBOSOMAL PROTEIN S25"/>
    <property type="match status" value="1"/>
</dbReference>
<reference evidence="9 10" key="1">
    <citation type="journal article" date="2021" name="J. Hered.">
        <title>A chromosome-level genome assembly of the parasitoid wasp, Cotesia glomerata (Hymenoptera: Braconidae).</title>
        <authorList>
            <person name="Pinto B.J."/>
            <person name="Weis J.J."/>
            <person name="Gamble T."/>
            <person name="Ode P.J."/>
            <person name="Paul R."/>
            <person name="Zaspel J.M."/>
        </authorList>
    </citation>
    <scope>NUCLEOTIDE SEQUENCE [LARGE SCALE GENOMIC DNA]</scope>
    <source>
        <strain evidence="9">CgM1</strain>
    </source>
</reference>
<comment type="subcellular location">
    <subcellularLocation>
        <location evidence="1">Mitochondrion</location>
    </subcellularLocation>
</comment>
<dbReference type="InterPro" id="IPR007741">
    <property type="entry name" value="Ribosomal_mL43/mS25/NADH_DH"/>
</dbReference>
<evidence type="ECO:0000313" key="10">
    <source>
        <dbReference type="Proteomes" id="UP000826195"/>
    </source>
</evidence>
<protein>
    <recommendedName>
        <fullName evidence="6">Small ribosomal subunit protein mS25</fullName>
    </recommendedName>
    <alternativeName>
        <fullName evidence="7">28S ribosomal protein S25, mitochondrial</fullName>
    </alternativeName>
</protein>
<evidence type="ECO:0000256" key="2">
    <source>
        <dbReference type="ARBA" id="ARBA00008046"/>
    </source>
</evidence>
<keyword evidence="10" id="KW-1185">Reference proteome</keyword>
<dbReference type="EMBL" id="JAHXZJ010000001">
    <property type="protein sequence ID" value="KAH0569145.1"/>
    <property type="molecule type" value="Genomic_DNA"/>
</dbReference>
<dbReference type="Gene3D" id="3.40.30.10">
    <property type="entry name" value="Glutaredoxin"/>
    <property type="match status" value="1"/>
</dbReference>
<keyword evidence="5" id="KW-0687">Ribonucleoprotein</keyword>
<dbReference type="GO" id="GO:1990904">
    <property type="term" value="C:ribonucleoprotein complex"/>
    <property type="evidence" value="ECO:0007669"/>
    <property type="project" value="UniProtKB-KW"/>
</dbReference>
<dbReference type="GO" id="GO:0005739">
    <property type="term" value="C:mitochondrion"/>
    <property type="evidence" value="ECO:0007669"/>
    <property type="project" value="UniProtKB-SubCell"/>
</dbReference>
<evidence type="ECO:0000256" key="7">
    <source>
        <dbReference type="ARBA" id="ARBA00035369"/>
    </source>
</evidence>
<evidence type="ECO:0000256" key="3">
    <source>
        <dbReference type="ARBA" id="ARBA00022980"/>
    </source>
</evidence>
<accession>A0AAV7J8D8</accession>
<dbReference type="PANTHER" id="PTHR13274:SF2">
    <property type="entry name" value="SMALL RIBOSOMAL SUBUNIT PROTEIN MS25"/>
    <property type="match status" value="1"/>
</dbReference>
<evidence type="ECO:0000313" key="9">
    <source>
        <dbReference type="EMBL" id="KAH0569145.1"/>
    </source>
</evidence>
<dbReference type="Proteomes" id="UP000826195">
    <property type="component" value="Unassembled WGS sequence"/>
</dbReference>
<keyword evidence="4" id="KW-0496">Mitochondrion</keyword>